<dbReference type="AlphaFoldDB" id="A0ABD1Q5V4"/>
<dbReference type="Proteomes" id="UP001604336">
    <property type="component" value="Unassembled WGS sequence"/>
</dbReference>
<evidence type="ECO:0000313" key="3">
    <source>
        <dbReference type="Proteomes" id="UP001604336"/>
    </source>
</evidence>
<sequence>MECLVVNKSSSCHGVLGRPALINLGTKTHTKFLCMKFFTDCRITTVIENQSESRPCYTNAIRKFIDREVNTIDVEMKEAPSDRERLNGRPKEEDDQMTKQEDPEDLDP</sequence>
<accession>A0ABD1Q5V4</accession>
<name>A0ABD1Q5V4_9LAMI</name>
<gene>
    <name evidence="2" type="ORF">Adt_39703</name>
</gene>
<feature type="compositionally biased region" description="Basic and acidic residues" evidence="1">
    <location>
        <begin position="75"/>
        <end position="101"/>
    </location>
</feature>
<proteinExistence type="predicted"/>
<comment type="caution">
    <text evidence="2">The sequence shown here is derived from an EMBL/GenBank/DDBJ whole genome shotgun (WGS) entry which is preliminary data.</text>
</comment>
<feature type="region of interest" description="Disordered" evidence="1">
    <location>
        <begin position="75"/>
        <end position="108"/>
    </location>
</feature>
<evidence type="ECO:0000256" key="1">
    <source>
        <dbReference type="SAM" id="MobiDB-lite"/>
    </source>
</evidence>
<evidence type="ECO:0000313" key="2">
    <source>
        <dbReference type="EMBL" id="KAL2471567.1"/>
    </source>
</evidence>
<protein>
    <submittedName>
        <fullName evidence="2">Uncharacterized protein</fullName>
    </submittedName>
</protein>
<organism evidence="2 3">
    <name type="scientific">Abeliophyllum distichum</name>
    <dbReference type="NCBI Taxonomy" id="126358"/>
    <lineage>
        <taxon>Eukaryota</taxon>
        <taxon>Viridiplantae</taxon>
        <taxon>Streptophyta</taxon>
        <taxon>Embryophyta</taxon>
        <taxon>Tracheophyta</taxon>
        <taxon>Spermatophyta</taxon>
        <taxon>Magnoliopsida</taxon>
        <taxon>eudicotyledons</taxon>
        <taxon>Gunneridae</taxon>
        <taxon>Pentapetalae</taxon>
        <taxon>asterids</taxon>
        <taxon>lamiids</taxon>
        <taxon>Lamiales</taxon>
        <taxon>Oleaceae</taxon>
        <taxon>Forsythieae</taxon>
        <taxon>Abeliophyllum</taxon>
    </lineage>
</organism>
<dbReference type="EMBL" id="JBFOLK010000012">
    <property type="protein sequence ID" value="KAL2471567.1"/>
    <property type="molecule type" value="Genomic_DNA"/>
</dbReference>
<reference evidence="3" key="1">
    <citation type="submission" date="2024-07" db="EMBL/GenBank/DDBJ databases">
        <title>Two chromosome-level genome assemblies of Korean endemic species Abeliophyllum distichum and Forsythia ovata (Oleaceae).</title>
        <authorList>
            <person name="Jang H."/>
        </authorList>
    </citation>
    <scope>NUCLEOTIDE SEQUENCE [LARGE SCALE GENOMIC DNA]</scope>
</reference>
<keyword evidence="3" id="KW-1185">Reference proteome</keyword>